<dbReference type="EMBL" id="MFIY01000011">
    <property type="protein sequence ID" value="OGG00382.1"/>
    <property type="molecule type" value="Genomic_DNA"/>
</dbReference>
<evidence type="ECO:0000313" key="2">
    <source>
        <dbReference type="EMBL" id="OGG00382.1"/>
    </source>
</evidence>
<keyword evidence="1" id="KW-1133">Transmembrane helix</keyword>
<keyword evidence="1" id="KW-0812">Transmembrane</keyword>
<proteinExistence type="predicted"/>
<protein>
    <submittedName>
        <fullName evidence="2">Uncharacterized protein</fullName>
    </submittedName>
</protein>
<name>A0A1F5YKI4_9BACT</name>
<dbReference type="Proteomes" id="UP000178230">
    <property type="component" value="Unassembled WGS sequence"/>
</dbReference>
<reference evidence="2 3" key="1">
    <citation type="journal article" date="2016" name="Nat. Commun.">
        <title>Thousands of microbial genomes shed light on interconnected biogeochemical processes in an aquifer system.</title>
        <authorList>
            <person name="Anantharaman K."/>
            <person name="Brown C.T."/>
            <person name="Hug L.A."/>
            <person name="Sharon I."/>
            <person name="Castelle C.J."/>
            <person name="Probst A.J."/>
            <person name="Thomas B.C."/>
            <person name="Singh A."/>
            <person name="Wilkins M.J."/>
            <person name="Karaoz U."/>
            <person name="Brodie E.L."/>
            <person name="Williams K.H."/>
            <person name="Hubbard S.S."/>
            <person name="Banfield J.F."/>
        </authorList>
    </citation>
    <scope>NUCLEOTIDE SEQUENCE [LARGE SCALE GENOMIC DNA]</scope>
</reference>
<evidence type="ECO:0000313" key="3">
    <source>
        <dbReference type="Proteomes" id="UP000178230"/>
    </source>
</evidence>
<dbReference type="AlphaFoldDB" id="A0A1F5YKI4"/>
<sequence>MTSNRLALIFLGFIFLIIVILTSSKIAGFLRTRFARFLPSNLKLTKQITPTPTPTVKLILQPTIIPTVSLQSASSVGTRNKSSSNGEIPATGPAEISYLVLGGSMLGGFILKKFRN</sequence>
<feature type="transmembrane region" description="Helical" evidence="1">
    <location>
        <begin position="6"/>
        <end position="30"/>
    </location>
</feature>
<keyword evidence="1" id="KW-0472">Membrane</keyword>
<evidence type="ECO:0000256" key="1">
    <source>
        <dbReference type="SAM" id="Phobius"/>
    </source>
</evidence>
<accession>A0A1F5YKI4</accession>
<comment type="caution">
    <text evidence="2">The sequence shown here is derived from an EMBL/GenBank/DDBJ whole genome shotgun (WGS) entry which is preliminary data.</text>
</comment>
<gene>
    <name evidence="2" type="ORF">A2Y99_00825</name>
</gene>
<organism evidence="2 3">
    <name type="scientific">Candidatus Gottesmanbacteria bacterium RBG_13_37_7</name>
    <dbReference type="NCBI Taxonomy" id="1798369"/>
    <lineage>
        <taxon>Bacteria</taxon>
        <taxon>Candidatus Gottesmaniibacteriota</taxon>
    </lineage>
</organism>